<proteinExistence type="predicted"/>
<comment type="caution">
    <text evidence="1">The sequence shown here is derived from an EMBL/GenBank/DDBJ whole genome shotgun (WGS) entry which is preliminary data.</text>
</comment>
<organism evidence="1 2">
    <name type="scientific">Cinchona calisaya</name>
    <dbReference type="NCBI Taxonomy" id="153742"/>
    <lineage>
        <taxon>Eukaryota</taxon>
        <taxon>Viridiplantae</taxon>
        <taxon>Streptophyta</taxon>
        <taxon>Embryophyta</taxon>
        <taxon>Tracheophyta</taxon>
        <taxon>Spermatophyta</taxon>
        <taxon>Magnoliopsida</taxon>
        <taxon>eudicotyledons</taxon>
        <taxon>Gunneridae</taxon>
        <taxon>Pentapetalae</taxon>
        <taxon>asterids</taxon>
        <taxon>lamiids</taxon>
        <taxon>Gentianales</taxon>
        <taxon>Rubiaceae</taxon>
        <taxon>Cinchonoideae</taxon>
        <taxon>Cinchoneae</taxon>
        <taxon>Cinchona</taxon>
    </lineage>
</organism>
<keyword evidence="2" id="KW-1185">Reference proteome</keyword>
<name>A0ABD3A057_9GENT</name>
<dbReference type="EMBL" id="JBJUIK010000006">
    <property type="protein sequence ID" value="KAL3524659.1"/>
    <property type="molecule type" value="Genomic_DNA"/>
</dbReference>
<sequence length="169" mass="19497">MIFCAFRLLPYVKLITAKALNNLSILVPSRKICMKDMIGVKWILKTKLKPDSSVQNYKAKLSKIMHIEAERRNVCPMEGNDSRIEDFSFVLPIPEDKATKIESMRFDTLASLKLHLCLYSMEWRDEKMGHIPDDKIIAVFHLDETLQTKVDAESLYQELLTPLKKNLVG</sequence>
<dbReference type="AlphaFoldDB" id="A0ABD3A057"/>
<accession>A0ABD3A057</accession>
<evidence type="ECO:0000313" key="2">
    <source>
        <dbReference type="Proteomes" id="UP001630127"/>
    </source>
</evidence>
<gene>
    <name evidence="1" type="ORF">ACH5RR_013031</name>
</gene>
<protein>
    <submittedName>
        <fullName evidence="1">Uncharacterized protein</fullName>
    </submittedName>
</protein>
<reference evidence="1 2" key="1">
    <citation type="submission" date="2024-11" db="EMBL/GenBank/DDBJ databases">
        <title>A near-complete genome assembly of Cinchona calisaya.</title>
        <authorList>
            <person name="Lian D.C."/>
            <person name="Zhao X.W."/>
            <person name="Wei L."/>
        </authorList>
    </citation>
    <scope>NUCLEOTIDE SEQUENCE [LARGE SCALE GENOMIC DNA]</scope>
    <source>
        <tissue evidence="1">Nenye</tissue>
    </source>
</reference>
<dbReference type="Proteomes" id="UP001630127">
    <property type="component" value="Unassembled WGS sequence"/>
</dbReference>
<evidence type="ECO:0000313" key="1">
    <source>
        <dbReference type="EMBL" id="KAL3524659.1"/>
    </source>
</evidence>